<evidence type="ECO:0000256" key="6">
    <source>
        <dbReference type="SAM" id="Phobius"/>
    </source>
</evidence>
<feature type="transmembrane region" description="Helical" evidence="6">
    <location>
        <begin position="403"/>
        <end position="426"/>
    </location>
</feature>
<feature type="transmembrane region" description="Helical" evidence="6">
    <location>
        <begin position="432"/>
        <end position="453"/>
    </location>
</feature>
<keyword evidence="3 6" id="KW-0812">Transmembrane</keyword>
<dbReference type="GeneID" id="105040642"/>
<evidence type="ECO:0000313" key="7">
    <source>
        <dbReference type="Proteomes" id="UP000504607"/>
    </source>
</evidence>
<dbReference type="PROSITE" id="PS01347">
    <property type="entry name" value="MRAY_1"/>
    <property type="match status" value="1"/>
</dbReference>
<dbReference type="OrthoDB" id="2020675at2759"/>
<feature type="transmembrane region" description="Helical" evidence="6">
    <location>
        <begin position="188"/>
        <end position="207"/>
    </location>
</feature>
<evidence type="ECO:0000256" key="2">
    <source>
        <dbReference type="ARBA" id="ARBA00022679"/>
    </source>
</evidence>
<dbReference type="RefSeq" id="XP_010915568.1">
    <property type="nucleotide sequence ID" value="XM_010917266.2"/>
</dbReference>
<dbReference type="GO" id="GO:0044038">
    <property type="term" value="P:cell wall macromolecule biosynthetic process"/>
    <property type="evidence" value="ECO:0007669"/>
    <property type="project" value="TreeGrafter"/>
</dbReference>
<name>A0A6I9QZI1_ELAGV</name>
<dbReference type="InterPro" id="IPR000715">
    <property type="entry name" value="Glycosyl_transferase_4"/>
</dbReference>
<keyword evidence="2 8" id="KW-0808">Transferase</keyword>
<sequence length="502" mass="54547">MSSSANPHLVRLGFQRASKPSSPAATRSPIYSAAAFRSASHVMSSRFGVVRWRCGPRHYFLPISAMDEDSMGIPSLFEEGDDISGGYSSYMLSSSEGEDSDIDLLLNPTGDIDLPTSRDHLETPDAAMTVAAHRFATMHKGRRKKRTLLGVMITMGLIAFLISFLLFIDWCSWKIVRLPLESFYFTHPFSLSAVLSACAGCLYVPIAESMKIRLIRRRERPMTYFHKSATPTMGGLFFLPIGIVVARGIAGLNSTPVNGVVVATVACAVIGLLDDTLSWIKNPNYGLPQWLQFFLQVAVGTWFSIWLDSANISTPYSMKLLVPLPPPHGLVCMEKFYIVLTACSFVAMGSGVKSIDGLDGLAGGVAALAFIGMSVAVLPICPRACIGFLFHNRYKATVYMGRIGSLALGGALAAIAACTGMFFPLLISSGVFILELLSVIVQVLFMMATRHMYGTTRRFFRMASLHHCLKLFGLKEPLIVASAYIISSILALFAGYVGLISA</sequence>
<evidence type="ECO:0000256" key="3">
    <source>
        <dbReference type="ARBA" id="ARBA00022692"/>
    </source>
</evidence>
<feature type="transmembrane region" description="Helical" evidence="6">
    <location>
        <begin position="361"/>
        <end position="382"/>
    </location>
</feature>
<evidence type="ECO:0000256" key="4">
    <source>
        <dbReference type="ARBA" id="ARBA00022989"/>
    </source>
</evidence>
<feature type="transmembrane region" description="Helical" evidence="6">
    <location>
        <begin position="228"/>
        <end position="250"/>
    </location>
</feature>
<feature type="transmembrane region" description="Helical" evidence="6">
    <location>
        <begin position="256"/>
        <end position="273"/>
    </location>
</feature>
<dbReference type="PANTHER" id="PTHR22926:SF5">
    <property type="entry name" value="PHOSPHO-N-ACETYLMURAMOYL-PENTAPEPTIDE-TRANSFERASE HOMOLOG"/>
    <property type="match status" value="1"/>
</dbReference>
<evidence type="ECO:0000256" key="1">
    <source>
        <dbReference type="ARBA" id="ARBA00004141"/>
    </source>
</evidence>
<protein>
    <submittedName>
        <fullName evidence="8">Phospho-N-acetylmuramoyl-pentapeptide- transferase homolog isoform X2</fullName>
    </submittedName>
</protein>
<dbReference type="AlphaFoldDB" id="A0A6I9QZI1"/>
<evidence type="ECO:0000313" key="8">
    <source>
        <dbReference type="RefSeq" id="XP_010915568.1"/>
    </source>
</evidence>
<dbReference type="GO" id="GO:0005886">
    <property type="term" value="C:plasma membrane"/>
    <property type="evidence" value="ECO:0007669"/>
    <property type="project" value="TreeGrafter"/>
</dbReference>
<dbReference type="InterPro" id="IPR018480">
    <property type="entry name" value="PNAcMuramoyl-5peptid_Trfase_CS"/>
</dbReference>
<reference evidence="8" key="1">
    <citation type="submission" date="2025-08" db="UniProtKB">
        <authorList>
            <consortium name="RefSeq"/>
        </authorList>
    </citation>
    <scope>IDENTIFICATION</scope>
</reference>
<accession>A0A6I9QZI1</accession>
<organism evidence="7 8">
    <name type="scientific">Elaeis guineensis var. tenera</name>
    <name type="common">Oil palm</name>
    <dbReference type="NCBI Taxonomy" id="51953"/>
    <lineage>
        <taxon>Eukaryota</taxon>
        <taxon>Viridiplantae</taxon>
        <taxon>Streptophyta</taxon>
        <taxon>Embryophyta</taxon>
        <taxon>Tracheophyta</taxon>
        <taxon>Spermatophyta</taxon>
        <taxon>Magnoliopsida</taxon>
        <taxon>Liliopsida</taxon>
        <taxon>Arecaceae</taxon>
        <taxon>Arecoideae</taxon>
        <taxon>Cocoseae</taxon>
        <taxon>Elaeidinae</taxon>
        <taxon>Elaeis</taxon>
    </lineage>
</organism>
<dbReference type="GO" id="GO:0071555">
    <property type="term" value="P:cell wall organization"/>
    <property type="evidence" value="ECO:0007669"/>
    <property type="project" value="TreeGrafter"/>
</dbReference>
<comment type="subcellular location">
    <subcellularLocation>
        <location evidence="1">Membrane</location>
        <topology evidence="1">Multi-pass membrane protein</topology>
    </subcellularLocation>
</comment>
<dbReference type="PROSITE" id="PS01348">
    <property type="entry name" value="MRAY_2"/>
    <property type="match status" value="1"/>
</dbReference>
<keyword evidence="5 6" id="KW-0472">Membrane</keyword>
<feature type="transmembrane region" description="Helical" evidence="6">
    <location>
        <begin position="478"/>
        <end position="499"/>
    </location>
</feature>
<evidence type="ECO:0000256" key="5">
    <source>
        <dbReference type="ARBA" id="ARBA00023136"/>
    </source>
</evidence>
<gene>
    <name evidence="8" type="primary">LOC105040642</name>
</gene>
<proteinExistence type="predicted"/>
<keyword evidence="4 6" id="KW-1133">Transmembrane helix</keyword>
<feature type="transmembrane region" description="Helical" evidence="6">
    <location>
        <begin position="148"/>
        <end position="168"/>
    </location>
</feature>
<dbReference type="GO" id="GO:0016780">
    <property type="term" value="F:phosphotransferase activity, for other substituted phosphate groups"/>
    <property type="evidence" value="ECO:0007669"/>
    <property type="project" value="InterPro"/>
</dbReference>
<dbReference type="PANTHER" id="PTHR22926">
    <property type="entry name" value="PHOSPHO-N-ACETYLMURAMOYL-PENTAPEPTIDE-TRANSFERASE"/>
    <property type="match status" value="1"/>
</dbReference>
<dbReference type="Proteomes" id="UP000504607">
    <property type="component" value="Chromosome 3"/>
</dbReference>
<keyword evidence="7" id="KW-1185">Reference proteome</keyword>
<dbReference type="Pfam" id="PF00953">
    <property type="entry name" value="Glycos_transf_4"/>
    <property type="match status" value="1"/>
</dbReference>